<dbReference type="Proteomes" id="UP000887565">
    <property type="component" value="Unplaced"/>
</dbReference>
<dbReference type="AlphaFoldDB" id="A0A915K9N0"/>
<accession>A0A915K9N0</accession>
<organism evidence="1 2">
    <name type="scientific">Romanomermis culicivorax</name>
    <name type="common">Nematode worm</name>
    <dbReference type="NCBI Taxonomy" id="13658"/>
    <lineage>
        <taxon>Eukaryota</taxon>
        <taxon>Metazoa</taxon>
        <taxon>Ecdysozoa</taxon>
        <taxon>Nematoda</taxon>
        <taxon>Enoplea</taxon>
        <taxon>Dorylaimia</taxon>
        <taxon>Mermithida</taxon>
        <taxon>Mermithoidea</taxon>
        <taxon>Mermithidae</taxon>
        <taxon>Romanomermis</taxon>
    </lineage>
</organism>
<sequence length="97" mass="10825">MNFVPTKHMIAIDQKTLKNAFFWCMENVSFTKVSLPNFSSFSEMVAGSFSVLSGQDPHPKILSLCSQLIGRHIYASLFQQNGTAHRQLEPFSSNAGE</sequence>
<reference evidence="2" key="1">
    <citation type="submission" date="2022-11" db="UniProtKB">
        <authorList>
            <consortium name="WormBaseParasite"/>
        </authorList>
    </citation>
    <scope>IDENTIFICATION</scope>
</reference>
<proteinExistence type="predicted"/>
<keyword evidence="1" id="KW-1185">Reference proteome</keyword>
<dbReference type="WBParaSite" id="nRc.2.0.1.t35458-RA">
    <property type="protein sequence ID" value="nRc.2.0.1.t35458-RA"/>
    <property type="gene ID" value="nRc.2.0.1.g35458"/>
</dbReference>
<protein>
    <submittedName>
        <fullName evidence="2">Uncharacterized protein</fullName>
    </submittedName>
</protein>
<evidence type="ECO:0000313" key="1">
    <source>
        <dbReference type="Proteomes" id="UP000887565"/>
    </source>
</evidence>
<name>A0A915K9N0_ROMCU</name>
<evidence type="ECO:0000313" key="2">
    <source>
        <dbReference type="WBParaSite" id="nRc.2.0.1.t35458-RA"/>
    </source>
</evidence>